<name>A0A919LD44_9ACTN</name>
<proteinExistence type="predicted"/>
<dbReference type="EMBL" id="BNEE01000003">
    <property type="protein sequence ID" value="GHI82937.1"/>
    <property type="molecule type" value="Genomic_DNA"/>
</dbReference>
<reference evidence="2" key="1">
    <citation type="submission" date="2020-09" db="EMBL/GenBank/DDBJ databases">
        <title>Whole genome shotgun sequence of Streptomyces xanthophaeus NBRC 12829.</title>
        <authorList>
            <person name="Komaki H."/>
            <person name="Tamura T."/>
        </authorList>
    </citation>
    <scope>NUCLEOTIDE SEQUENCE</scope>
    <source>
        <strain evidence="2">NBRC 12829</strain>
    </source>
</reference>
<keyword evidence="3" id="KW-1185">Reference proteome</keyword>
<organism evidence="2 3">
    <name type="scientific">Streptomyces xanthophaeus</name>
    <dbReference type="NCBI Taxonomy" id="67385"/>
    <lineage>
        <taxon>Bacteria</taxon>
        <taxon>Bacillati</taxon>
        <taxon>Actinomycetota</taxon>
        <taxon>Actinomycetes</taxon>
        <taxon>Kitasatosporales</taxon>
        <taxon>Streptomycetaceae</taxon>
        <taxon>Streptomyces</taxon>
    </lineage>
</organism>
<dbReference type="AlphaFoldDB" id="A0A919LD44"/>
<accession>A0A919LD44</accession>
<dbReference type="Proteomes" id="UP000600026">
    <property type="component" value="Unassembled WGS sequence"/>
</dbReference>
<sequence>MARCSLGGEKGYLRSSPVRGAAGPVPEAARRRCSGLAVRDDRLLLLGGSERGAARTHLRQVHYCRLTDGGAVITGRAS</sequence>
<comment type="caution">
    <text evidence="2">The sequence shown here is derived from an EMBL/GenBank/DDBJ whole genome shotgun (WGS) entry which is preliminary data.</text>
</comment>
<gene>
    <name evidence="2" type="ORF">Sxan_03010</name>
</gene>
<protein>
    <submittedName>
        <fullName evidence="2">Uncharacterized protein</fullName>
    </submittedName>
</protein>
<evidence type="ECO:0000313" key="2">
    <source>
        <dbReference type="EMBL" id="GHI82937.1"/>
    </source>
</evidence>
<evidence type="ECO:0000313" key="3">
    <source>
        <dbReference type="Proteomes" id="UP000600026"/>
    </source>
</evidence>
<feature type="region of interest" description="Disordered" evidence="1">
    <location>
        <begin position="1"/>
        <end position="25"/>
    </location>
</feature>
<evidence type="ECO:0000256" key="1">
    <source>
        <dbReference type="SAM" id="MobiDB-lite"/>
    </source>
</evidence>